<evidence type="ECO:0000256" key="17">
    <source>
        <dbReference type="SAM" id="SignalP"/>
    </source>
</evidence>
<evidence type="ECO:0000256" key="15">
    <source>
        <dbReference type="SAM" id="MobiDB-lite"/>
    </source>
</evidence>
<evidence type="ECO:0000313" key="20">
    <source>
        <dbReference type="Proteomes" id="UP000724874"/>
    </source>
</evidence>
<dbReference type="InterPro" id="IPR015500">
    <property type="entry name" value="Peptidase_S8_subtilisin-rel"/>
</dbReference>
<keyword evidence="12" id="KW-0325">Glycoprotein</keyword>
<evidence type="ECO:0000256" key="12">
    <source>
        <dbReference type="ARBA" id="ARBA00023180"/>
    </source>
</evidence>
<feature type="region of interest" description="Disordered" evidence="15">
    <location>
        <begin position="654"/>
        <end position="723"/>
    </location>
</feature>
<feature type="signal peptide" evidence="17">
    <location>
        <begin position="1"/>
        <end position="21"/>
    </location>
</feature>
<dbReference type="InterPro" id="IPR002884">
    <property type="entry name" value="P_dom"/>
</dbReference>
<dbReference type="Pfam" id="PF01483">
    <property type="entry name" value="P_proprotein"/>
    <property type="match status" value="1"/>
</dbReference>
<accession>A0A9P5NS61</accession>
<feature type="compositionally biased region" description="Basic and acidic residues" evidence="15">
    <location>
        <begin position="795"/>
        <end position="811"/>
    </location>
</feature>
<keyword evidence="10 16" id="KW-0472">Membrane</keyword>
<dbReference type="OrthoDB" id="300641at2759"/>
<keyword evidence="3 14" id="KW-0645">Protease</keyword>
<feature type="active site" description="Charge relay system" evidence="13 14">
    <location>
        <position position="202"/>
    </location>
</feature>
<keyword evidence="8" id="KW-0106">Calcium</keyword>
<evidence type="ECO:0000256" key="13">
    <source>
        <dbReference type="PIRSR" id="PIRSR615500-1"/>
    </source>
</evidence>
<dbReference type="FunFam" id="3.40.50.200:FF:000005">
    <property type="entry name" value="Proprotein convertase subtilisin/kexin type 7"/>
    <property type="match status" value="1"/>
</dbReference>
<dbReference type="EMBL" id="JADNYJ010000030">
    <property type="protein sequence ID" value="KAF8903462.1"/>
    <property type="molecule type" value="Genomic_DNA"/>
</dbReference>
<evidence type="ECO:0000256" key="3">
    <source>
        <dbReference type="ARBA" id="ARBA00022670"/>
    </source>
</evidence>
<evidence type="ECO:0000256" key="10">
    <source>
        <dbReference type="ARBA" id="ARBA00023136"/>
    </source>
</evidence>
<evidence type="ECO:0000313" key="19">
    <source>
        <dbReference type="EMBL" id="KAF8903462.1"/>
    </source>
</evidence>
<sequence>MHISWAFLASIFLSISSTTTTATPAKRFYDTHRYYALEHRPSDGASLKDVTNALGVEVVEQAGELKDVWLVRIPQPDLDEREDLDPVVTTFQNLQDKANSHLAVRSEEALHARRIVSSVSFLEPQIPRELVKRAPPPYIEIEERAPTRASADAVADRLGLKDPLFTEQWHLVNDDYPEHMMNTTPVWDMGITGKGVLTSFLDDGLDFETDDLKDAFDAEHSYDFNAHVPLPRPTGVRDHHGTRCAGQVAARRNEACGVGIAYDAKAAGVRILAGPISAVDEAAALNYGYHDVQIYSCSWGPRDNGQTMDGPGYLIRKAVMNGINDGRGGKGSIFVFASGNGGRNGDQCNFDGYTNSIYSVTVSSIDYKGLHPSYSEACAANLIVAYSSGSGNHIITTDRKNECSKRHGGTSAAAPNAVGVIALALEARPDLTWRDIQYLCIETARRVNPNDPDWEKTASGRYYSYKYGYGAIDAYAYVTAARTWKLVRPQAWLHTPPVIINNGTLVSLGHKKYRYSGGVRIGSDGIEQKMVVTKEMLDKANLDAGGLEHIDVRVWISHTRRGDVEVQLVSPHGVKSVLASTREYDEADTGFPGWRFMTVKHWGENPIGEWTLHVLDQDDPKESGAFLGWSMAFWGTAIDASKATKFVEPVVDNALPPADSPPRPVLNDPDMTKTTEYAKPTDHLPEDHGHAEGENTKVAFPTEKPSSSKPQQDTEKPGNGDWVDGVKGAASAQKWLFGGLVVVTVLFLGWVVYYWRKRTAAQKSAQYSSLAADDIGMEAVGGSQRVAGGAGTRRGTYDDPSTERLLPRNEAPRTGQRTGGVMPPSGARGLGFHSGFLDDDEPSAALTTGPPMYRDEPETPQRSAIASAAPAIHQERRGPSDGDEDDEDEEFESLGGSGSGSHIGSQERLT</sequence>
<dbReference type="Proteomes" id="UP000724874">
    <property type="component" value="Unassembled WGS sequence"/>
</dbReference>
<proteinExistence type="inferred from homology"/>
<dbReference type="InterPro" id="IPR036852">
    <property type="entry name" value="Peptidase_S8/S53_dom_sf"/>
</dbReference>
<dbReference type="PROSITE" id="PS00137">
    <property type="entry name" value="SUBTILASE_HIS"/>
    <property type="match status" value="1"/>
</dbReference>
<dbReference type="GO" id="GO:0007323">
    <property type="term" value="P:peptide pheromone maturation"/>
    <property type="evidence" value="ECO:0007669"/>
    <property type="project" value="UniProtKB-ARBA"/>
</dbReference>
<feature type="chain" id="PRO_5040340837" evidence="17">
    <location>
        <begin position="22"/>
        <end position="910"/>
    </location>
</feature>
<dbReference type="GO" id="GO:0016485">
    <property type="term" value="P:protein processing"/>
    <property type="evidence" value="ECO:0007669"/>
    <property type="project" value="TreeGrafter"/>
</dbReference>
<dbReference type="GO" id="GO:0005802">
    <property type="term" value="C:trans-Golgi network"/>
    <property type="evidence" value="ECO:0007669"/>
    <property type="project" value="TreeGrafter"/>
</dbReference>
<dbReference type="InterPro" id="IPR034182">
    <property type="entry name" value="Kexin/furin"/>
</dbReference>
<feature type="transmembrane region" description="Helical" evidence="16">
    <location>
        <begin position="735"/>
        <end position="755"/>
    </location>
</feature>
<keyword evidence="20" id="KW-1185">Reference proteome</keyword>
<evidence type="ECO:0000256" key="7">
    <source>
        <dbReference type="ARBA" id="ARBA00022825"/>
    </source>
</evidence>
<dbReference type="PANTHER" id="PTHR42884">
    <property type="entry name" value="PROPROTEIN CONVERTASE SUBTILISIN/KEXIN-RELATED"/>
    <property type="match status" value="1"/>
</dbReference>
<evidence type="ECO:0000256" key="4">
    <source>
        <dbReference type="ARBA" id="ARBA00022692"/>
    </source>
</evidence>
<dbReference type="SUPFAM" id="SSF49785">
    <property type="entry name" value="Galactose-binding domain-like"/>
    <property type="match status" value="1"/>
</dbReference>
<dbReference type="GO" id="GO:0004252">
    <property type="term" value="F:serine-type endopeptidase activity"/>
    <property type="evidence" value="ECO:0007669"/>
    <property type="project" value="UniProtKB-UniRule"/>
</dbReference>
<dbReference type="PRINTS" id="PR00723">
    <property type="entry name" value="SUBTILISIN"/>
</dbReference>
<dbReference type="FunFam" id="2.60.120.260:FF:000026">
    <property type="entry name" value="proprotein convertase subtilisin/kexin type 7"/>
    <property type="match status" value="1"/>
</dbReference>
<evidence type="ECO:0000256" key="9">
    <source>
        <dbReference type="ARBA" id="ARBA00022989"/>
    </source>
</evidence>
<keyword evidence="6 14" id="KW-0378">Hydrolase</keyword>
<name>A0A9P5NS61_GYMJU</name>
<dbReference type="PANTHER" id="PTHR42884:SF14">
    <property type="entry name" value="NEUROENDOCRINE CONVERTASE 1"/>
    <property type="match status" value="1"/>
</dbReference>
<feature type="region of interest" description="Disordered" evidence="15">
    <location>
        <begin position="783"/>
        <end position="910"/>
    </location>
</feature>
<keyword evidence="5 17" id="KW-0732">Signal</keyword>
<evidence type="ECO:0000256" key="6">
    <source>
        <dbReference type="ARBA" id="ARBA00022801"/>
    </source>
</evidence>
<dbReference type="SUPFAM" id="SSF52743">
    <property type="entry name" value="Subtilisin-like"/>
    <property type="match status" value="1"/>
</dbReference>
<evidence type="ECO:0000256" key="14">
    <source>
        <dbReference type="PROSITE-ProRule" id="PRU01240"/>
    </source>
</evidence>
<dbReference type="CDD" id="cd04059">
    <property type="entry name" value="Peptidases_S8_Protein_convertases_Kexins_Furin-like"/>
    <property type="match status" value="1"/>
</dbReference>
<keyword evidence="9 16" id="KW-1133">Transmembrane helix</keyword>
<comment type="subcellular location">
    <subcellularLocation>
        <location evidence="1">Membrane</location>
    </subcellularLocation>
</comment>
<comment type="caution">
    <text evidence="19">The sequence shown here is derived from an EMBL/GenBank/DDBJ whole genome shotgun (WGS) entry which is preliminary data.</text>
</comment>
<dbReference type="InterPro" id="IPR022398">
    <property type="entry name" value="Peptidase_S8_His-AS"/>
</dbReference>
<dbReference type="PROSITE" id="PS51892">
    <property type="entry name" value="SUBTILASE"/>
    <property type="match status" value="1"/>
</dbReference>
<dbReference type="PROSITE" id="PS00138">
    <property type="entry name" value="SUBTILASE_SER"/>
    <property type="match status" value="1"/>
</dbReference>
<keyword evidence="4 16" id="KW-0812">Transmembrane</keyword>
<evidence type="ECO:0000256" key="11">
    <source>
        <dbReference type="ARBA" id="ARBA00023145"/>
    </source>
</evidence>
<dbReference type="Pfam" id="PF00082">
    <property type="entry name" value="Peptidase_S8"/>
    <property type="match status" value="1"/>
</dbReference>
<dbReference type="InterPro" id="IPR000209">
    <property type="entry name" value="Peptidase_S8/S53_dom"/>
</dbReference>
<dbReference type="InterPro" id="IPR008979">
    <property type="entry name" value="Galactose-bd-like_sf"/>
</dbReference>
<dbReference type="GO" id="GO:0000139">
    <property type="term" value="C:Golgi membrane"/>
    <property type="evidence" value="ECO:0007669"/>
    <property type="project" value="TreeGrafter"/>
</dbReference>
<evidence type="ECO:0000259" key="18">
    <source>
        <dbReference type="PROSITE" id="PS51829"/>
    </source>
</evidence>
<evidence type="ECO:0000256" key="5">
    <source>
        <dbReference type="ARBA" id="ARBA00022729"/>
    </source>
</evidence>
<gene>
    <name evidence="19" type="ORF">CPB84DRAFT_1706843</name>
</gene>
<evidence type="ECO:0000256" key="2">
    <source>
        <dbReference type="ARBA" id="ARBA00005325"/>
    </source>
</evidence>
<feature type="compositionally biased region" description="Basic and acidic residues" evidence="15">
    <location>
        <begin position="679"/>
        <end position="695"/>
    </location>
</feature>
<feature type="compositionally biased region" description="Acidic residues" evidence="15">
    <location>
        <begin position="881"/>
        <end position="892"/>
    </location>
</feature>
<evidence type="ECO:0000256" key="16">
    <source>
        <dbReference type="SAM" id="Phobius"/>
    </source>
</evidence>
<protein>
    <submittedName>
        <fullName evidence="19">Peptidase S8/S53 domain-containing protein</fullName>
    </submittedName>
</protein>
<evidence type="ECO:0000256" key="8">
    <source>
        <dbReference type="ARBA" id="ARBA00022837"/>
    </source>
</evidence>
<reference evidence="19" key="1">
    <citation type="submission" date="2020-11" db="EMBL/GenBank/DDBJ databases">
        <authorList>
            <consortium name="DOE Joint Genome Institute"/>
            <person name="Ahrendt S."/>
            <person name="Riley R."/>
            <person name="Andreopoulos W."/>
            <person name="LaButti K."/>
            <person name="Pangilinan J."/>
            <person name="Ruiz-duenas F.J."/>
            <person name="Barrasa J.M."/>
            <person name="Sanchez-Garcia M."/>
            <person name="Camarero S."/>
            <person name="Miyauchi S."/>
            <person name="Serrano A."/>
            <person name="Linde D."/>
            <person name="Babiker R."/>
            <person name="Drula E."/>
            <person name="Ayuso-Fernandez I."/>
            <person name="Pacheco R."/>
            <person name="Padilla G."/>
            <person name="Ferreira P."/>
            <person name="Barriuso J."/>
            <person name="Kellner H."/>
            <person name="Castanera R."/>
            <person name="Alfaro M."/>
            <person name="Ramirez L."/>
            <person name="Pisabarro A.G."/>
            <person name="Kuo A."/>
            <person name="Tritt A."/>
            <person name="Lipzen A."/>
            <person name="He G."/>
            <person name="Yan M."/>
            <person name="Ng V."/>
            <person name="Cullen D."/>
            <person name="Martin F."/>
            <person name="Rosso M.-N."/>
            <person name="Henrissat B."/>
            <person name="Hibbett D."/>
            <person name="Martinez A.T."/>
            <person name="Grigoriev I.V."/>
        </authorList>
    </citation>
    <scope>NUCLEOTIDE SEQUENCE</scope>
    <source>
        <strain evidence="19">AH 44721</strain>
    </source>
</reference>
<feature type="active site" description="Charge relay system" evidence="13 14">
    <location>
        <position position="411"/>
    </location>
</feature>
<feature type="domain" description="P/Homo B" evidence="18">
    <location>
        <begin position="487"/>
        <end position="639"/>
    </location>
</feature>
<dbReference type="Gene3D" id="2.60.120.260">
    <property type="entry name" value="Galactose-binding domain-like"/>
    <property type="match status" value="1"/>
</dbReference>
<dbReference type="InterPro" id="IPR023828">
    <property type="entry name" value="Peptidase_S8_Ser-AS"/>
</dbReference>
<dbReference type="AlphaFoldDB" id="A0A9P5NS61"/>
<evidence type="ECO:0000256" key="1">
    <source>
        <dbReference type="ARBA" id="ARBA00004370"/>
    </source>
</evidence>
<keyword evidence="11" id="KW-0865">Zymogen</keyword>
<feature type="active site" description="Charge relay system" evidence="13 14">
    <location>
        <position position="240"/>
    </location>
</feature>
<dbReference type="PROSITE" id="PS51829">
    <property type="entry name" value="P_HOMO_B"/>
    <property type="match status" value="1"/>
</dbReference>
<comment type="similarity">
    <text evidence="2">Belongs to the peptidase S8 family. Furin subfamily.</text>
</comment>
<dbReference type="Gene3D" id="3.40.50.200">
    <property type="entry name" value="Peptidase S8/S53 domain"/>
    <property type="match status" value="1"/>
</dbReference>
<organism evidence="19 20">
    <name type="scientific">Gymnopilus junonius</name>
    <name type="common">Spectacular rustgill mushroom</name>
    <name type="synonym">Gymnopilus spectabilis subsp. junonius</name>
    <dbReference type="NCBI Taxonomy" id="109634"/>
    <lineage>
        <taxon>Eukaryota</taxon>
        <taxon>Fungi</taxon>
        <taxon>Dikarya</taxon>
        <taxon>Basidiomycota</taxon>
        <taxon>Agaricomycotina</taxon>
        <taxon>Agaricomycetes</taxon>
        <taxon>Agaricomycetidae</taxon>
        <taxon>Agaricales</taxon>
        <taxon>Agaricineae</taxon>
        <taxon>Hymenogastraceae</taxon>
        <taxon>Gymnopilus</taxon>
    </lineage>
</organism>
<keyword evidence="7 14" id="KW-0720">Serine protease</keyword>